<sequence length="209" mass="24068">MSSPHLPNLDECVEIYLNVWDEFRTESFSINEFVVELQSRNPDTDIFADGGPQRQFDLLVAYGLFEKVSSNRYQVRCSPDETQLEWWQQLETQIETLHNAVHQTQQITSGENTHPLLTYRGDRYVSLYINQQTQHTDISESLEEIEEFHDGIVLRSPAMIADDVQDIADSLSAGKLNAEEVFEKVNSEVKGADSTDLEFRLYMNPHHNS</sequence>
<proteinExistence type="predicted"/>
<protein>
    <submittedName>
        <fullName evidence="1">Uncharacterized protein</fullName>
    </submittedName>
</protein>
<name>A0A1H8UZM9_9EURY</name>
<evidence type="ECO:0000313" key="2">
    <source>
        <dbReference type="Proteomes" id="UP000199126"/>
    </source>
</evidence>
<evidence type="ECO:0000313" key="1">
    <source>
        <dbReference type="EMBL" id="SEP08018.1"/>
    </source>
</evidence>
<reference evidence="2" key="1">
    <citation type="submission" date="2016-10" db="EMBL/GenBank/DDBJ databases">
        <authorList>
            <person name="Varghese N."/>
            <person name="Submissions S."/>
        </authorList>
    </citation>
    <scope>NUCLEOTIDE SEQUENCE [LARGE SCALE GENOMIC DNA]</scope>
    <source>
        <strain evidence="2">CGMCC 1.10121</strain>
    </source>
</reference>
<dbReference type="AlphaFoldDB" id="A0A1H8UZM9"/>
<organism evidence="1 2">
    <name type="scientific">Halogranum amylolyticum</name>
    <dbReference type="NCBI Taxonomy" id="660520"/>
    <lineage>
        <taxon>Archaea</taxon>
        <taxon>Methanobacteriati</taxon>
        <taxon>Methanobacteriota</taxon>
        <taxon>Stenosarchaea group</taxon>
        <taxon>Halobacteria</taxon>
        <taxon>Halobacteriales</taxon>
        <taxon>Haloferacaceae</taxon>
    </lineage>
</organism>
<dbReference type="EMBL" id="FODV01000013">
    <property type="protein sequence ID" value="SEP08018.1"/>
    <property type="molecule type" value="Genomic_DNA"/>
</dbReference>
<accession>A0A1H8UZM9</accession>
<keyword evidence="2" id="KW-1185">Reference proteome</keyword>
<gene>
    <name evidence="1" type="ORF">SAMN04487948_11342</name>
</gene>
<dbReference type="Proteomes" id="UP000199126">
    <property type="component" value="Unassembled WGS sequence"/>
</dbReference>